<dbReference type="EMBL" id="RAWE01000015">
    <property type="protein sequence ID" value="RKH05815.1"/>
    <property type="molecule type" value="Genomic_DNA"/>
</dbReference>
<feature type="region of interest" description="Disordered" evidence="1">
    <location>
        <begin position="204"/>
        <end position="228"/>
    </location>
</feature>
<keyword evidence="3" id="KW-1185">Reference proteome</keyword>
<reference evidence="3" key="1">
    <citation type="submission" date="2018-09" db="EMBL/GenBank/DDBJ databases">
        <authorList>
            <person name="Livingstone P.G."/>
            <person name="Whitworth D.E."/>
        </authorList>
    </citation>
    <scope>NUCLEOTIDE SEQUENCE [LARGE SCALE GENOMIC DNA]</scope>
    <source>
        <strain evidence="3">CA043D</strain>
    </source>
</reference>
<dbReference type="AlphaFoldDB" id="A0A3A8KNS7"/>
<feature type="region of interest" description="Disordered" evidence="1">
    <location>
        <begin position="1"/>
        <end position="32"/>
    </location>
</feature>
<comment type="caution">
    <text evidence="2">The sequence shown here is derived from an EMBL/GenBank/DDBJ whole genome shotgun (WGS) entry which is preliminary data.</text>
</comment>
<evidence type="ECO:0000313" key="2">
    <source>
        <dbReference type="EMBL" id="RKH05815.1"/>
    </source>
</evidence>
<name>A0A3A8KNS7_9BACT</name>
<evidence type="ECO:0000256" key="1">
    <source>
        <dbReference type="SAM" id="MobiDB-lite"/>
    </source>
</evidence>
<sequence length="691" mass="75656">MDCKAPLLAAPKPSVEGNPWVPRSAIDDKQKDGDQEQFSILWAAYECIVHKGREVGSEGFEADRKQFARESRALPTKTKEEVALKKGRVEDLLKALTKELGGEHGQFLINLAMLGYRTSGGGRARKVSNLLRSLEDGGGTADVYLRPFEDPLPFVLRGLLGIIQTRGLALPGNQDLLAFQAGDPSGKYVPPSRFTASFPLTLTESHESPPLRTLSDPRFPSGGGGSQDSRIKYSYMGSFGFSEPSYTSWKAEGGGPEYDGTRLSLGAYSLDETYLLHLLGLLRQALATESEHRKGYKGYGGVRIRHVEALLAVAKKSGHALALAWVRQLAEVANVLAHAAGKKAGQDGQAGLAAFFRFVQGRIHRRAMKLDILKARSGDLSAFDYIWVLESSLWELAFMGATCLTLTELQAALGSLPELASHWKPSVGTDETALHEVLQNVPTGELPQDFNRIYAPTGMGAGKILSETLLKMNYQVHEVTPSPDTLDPFVPYFEFYMGGFLNEPDVPMGMVAGTQVWVNLSDSLHTKLLKPGLQAPNPGSVIAGMLTQYLGALGVDDSVPMLLVVDFTKFGGEMPNSQLYPILAQLACALLKDASVQHVVFLRSNLKFNTGPLDRYQSGEILVYRQGPGNLLMRLRTRMNNAFVKGVDAMSSVDIVRAWGLDGEYVPLMKKVYLLSDAISSWRWARYVAEW</sequence>
<protein>
    <submittedName>
        <fullName evidence="2">Uncharacterized protein</fullName>
    </submittedName>
</protein>
<evidence type="ECO:0000313" key="3">
    <source>
        <dbReference type="Proteomes" id="UP000268313"/>
    </source>
</evidence>
<organism evidence="2 3">
    <name type="scientific">Corallococcus carmarthensis</name>
    <dbReference type="NCBI Taxonomy" id="2316728"/>
    <lineage>
        <taxon>Bacteria</taxon>
        <taxon>Pseudomonadati</taxon>
        <taxon>Myxococcota</taxon>
        <taxon>Myxococcia</taxon>
        <taxon>Myxococcales</taxon>
        <taxon>Cystobacterineae</taxon>
        <taxon>Myxococcaceae</taxon>
        <taxon>Corallococcus</taxon>
    </lineage>
</organism>
<accession>A0A3A8KNS7</accession>
<proteinExistence type="predicted"/>
<gene>
    <name evidence="2" type="ORF">D7X32_06905</name>
</gene>
<dbReference type="Proteomes" id="UP000268313">
    <property type="component" value="Unassembled WGS sequence"/>
</dbReference>